<evidence type="ECO:0000256" key="5">
    <source>
        <dbReference type="ARBA" id="ARBA00022723"/>
    </source>
</evidence>
<dbReference type="GO" id="GO:0016020">
    <property type="term" value="C:membrane"/>
    <property type="evidence" value="ECO:0007669"/>
    <property type="project" value="UniProtKB-SubCell"/>
</dbReference>
<gene>
    <name evidence="13" type="ORF">Fmac_009075</name>
</gene>
<feature type="compositionally biased region" description="Polar residues" evidence="11">
    <location>
        <begin position="250"/>
        <end position="262"/>
    </location>
</feature>
<accession>A0ABD1N1N4</accession>
<evidence type="ECO:0000256" key="10">
    <source>
        <dbReference type="ARBA" id="ARBA00023136"/>
    </source>
</evidence>
<evidence type="ECO:0000256" key="1">
    <source>
        <dbReference type="ARBA" id="ARBA00004141"/>
    </source>
</evidence>
<keyword evidence="6" id="KW-1133">Transmembrane helix</keyword>
<comment type="caution">
    <text evidence="13">The sequence shown here is derived from an EMBL/GenBank/DDBJ whole genome shotgun (WGS) entry which is preliminary data.</text>
</comment>
<keyword evidence="5" id="KW-0479">Metal-binding</keyword>
<dbReference type="PANTHER" id="PTHR19353:SF30">
    <property type="entry name" value="DELTA 8-(E)-SPHINGOLIPID DESATURASE"/>
    <property type="match status" value="1"/>
</dbReference>
<evidence type="ECO:0000256" key="11">
    <source>
        <dbReference type="SAM" id="MobiDB-lite"/>
    </source>
</evidence>
<dbReference type="PROSITE" id="PS50255">
    <property type="entry name" value="CYTOCHROME_B5_2"/>
    <property type="match status" value="1"/>
</dbReference>
<dbReference type="SMART" id="SM01117">
    <property type="entry name" value="Cyt-b5"/>
    <property type="match status" value="1"/>
</dbReference>
<keyword evidence="7" id="KW-0560">Oxidoreductase</keyword>
<dbReference type="InterPro" id="IPR036400">
    <property type="entry name" value="Cyt_B5-like_heme/steroid_sf"/>
</dbReference>
<keyword evidence="14" id="KW-1185">Reference proteome</keyword>
<dbReference type="Proteomes" id="UP001603857">
    <property type="component" value="Unassembled WGS sequence"/>
</dbReference>
<dbReference type="Gene3D" id="3.10.120.10">
    <property type="entry name" value="Cytochrome b5-like heme/steroid binding domain"/>
    <property type="match status" value="1"/>
</dbReference>
<feature type="region of interest" description="Disordered" evidence="11">
    <location>
        <begin position="89"/>
        <end position="162"/>
    </location>
</feature>
<evidence type="ECO:0000256" key="2">
    <source>
        <dbReference type="ARBA" id="ARBA00005189"/>
    </source>
</evidence>
<protein>
    <recommendedName>
        <fullName evidence="12">Cytochrome b5 heme-binding domain-containing protein</fullName>
    </recommendedName>
</protein>
<dbReference type="InterPro" id="IPR012171">
    <property type="entry name" value="Fatty_acid_desaturase"/>
</dbReference>
<sequence>MHHHTHASTHPPTAATTTRSTIPTTTSTEEAASRDAATSYISSSHLRNHSTSHAAWISIDGAIYDVTEWLHRHPGGSLPVFTLAGRDATDAFQPPRRPSCSRGSRRTSATATPPSPSRPRTTRHCCPSSPRRAVRAQGPHHSGAPLHHLGAPGPLGGGRRPLRPRLRARTLRGPDGVGLHPPSRALTMAHSVEIQKALSVPEAMDVDHCEPNSNSKKTGFRSNGSNNDVSTCGILHSIGSNLTHMKVTSETNYTDSGSGQKTTKAKEPGNNA</sequence>
<evidence type="ECO:0000313" key="13">
    <source>
        <dbReference type="EMBL" id="KAL2341135.1"/>
    </source>
</evidence>
<evidence type="ECO:0000256" key="9">
    <source>
        <dbReference type="ARBA" id="ARBA00023098"/>
    </source>
</evidence>
<evidence type="ECO:0000256" key="3">
    <source>
        <dbReference type="ARBA" id="ARBA00009295"/>
    </source>
</evidence>
<feature type="region of interest" description="Disordered" evidence="11">
    <location>
        <begin position="250"/>
        <end position="272"/>
    </location>
</feature>
<keyword evidence="4" id="KW-0812">Transmembrane</keyword>
<comment type="subcellular location">
    <subcellularLocation>
        <location evidence="1">Membrane</location>
        <topology evidence="1">Multi-pass membrane protein</topology>
    </subcellularLocation>
</comment>
<dbReference type="PANTHER" id="PTHR19353">
    <property type="entry name" value="FATTY ACID DESATURASE 2"/>
    <property type="match status" value="1"/>
</dbReference>
<evidence type="ECO:0000256" key="4">
    <source>
        <dbReference type="ARBA" id="ARBA00022692"/>
    </source>
</evidence>
<dbReference type="GO" id="GO:0006629">
    <property type="term" value="P:lipid metabolic process"/>
    <property type="evidence" value="ECO:0007669"/>
    <property type="project" value="UniProtKB-KW"/>
</dbReference>
<feature type="domain" description="Cytochrome b5 heme-binding" evidence="12">
    <location>
        <begin position="38"/>
        <end position="92"/>
    </location>
</feature>
<feature type="region of interest" description="Disordered" evidence="11">
    <location>
        <begin position="206"/>
        <end position="225"/>
    </location>
</feature>
<evidence type="ECO:0000313" key="14">
    <source>
        <dbReference type="Proteomes" id="UP001603857"/>
    </source>
</evidence>
<keyword evidence="8" id="KW-0408">Iron</keyword>
<dbReference type="SUPFAM" id="SSF55856">
    <property type="entry name" value="Cytochrome b5-like heme/steroid binding domain"/>
    <property type="match status" value="1"/>
</dbReference>
<proteinExistence type="inferred from homology"/>
<feature type="compositionally biased region" description="Polar residues" evidence="11">
    <location>
        <begin position="211"/>
        <end position="225"/>
    </location>
</feature>
<organism evidence="13 14">
    <name type="scientific">Flemingia macrophylla</name>
    <dbReference type="NCBI Taxonomy" id="520843"/>
    <lineage>
        <taxon>Eukaryota</taxon>
        <taxon>Viridiplantae</taxon>
        <taxon>Streptophyta</taxon>
        <taxon>Embryophyta</taxon>
        <taxon>Tracheophyta</taxon>
        <taxon>Spermatophyta</taxon>
        <taxon>Magnoliopsida</taxon>
        <taxon>eudicotyledons</taxon>
        <taxon>Gunneridae</taxon>
        <taxon>Pentapetalae</taxon>
        <taxon>rosids</taxon>
        <taxon>fabids</taxon>
        <taxon>Fabales</taxon>
        <taxon>Fabaceae</taxon>
        <taxon>Papilionoideae</taxon>
        <taxon>50 kb inversion clade</taxon>
        <taxon>NPAAA clade</taxon>
        <taxon>indigoferoid/millettioid clade</taxon>
        <taxon>Phaseoleae</taxon>
        <taxon>Flemingia</taxon>
    </lineage>
</organism>
<feature type="compositionally biased region" description="Low complexity" evidence="11">
    <location>
        <begin position="98"/>
        <end position="112"/>
    </location>
</feature>
<dbReference type="EMBL" id="JBGMDY010000003">
    <property type="protein sequence ID" value="KAL2341135.1"/>
    <property type="molecule type" value="Genomic_DNA"/>
</dbReference>
<reference evidence="13 14" key="1">
    <citation type="submission" date="2024-08" db="EMBL/GenBank/DDBJ databases">
        <title>Insights into the chromosomal genome structure of Flemingia macrophylla.</title>
        <authorList>
            <person name="Ding Y."/>
            <person name="Zhao Y."/>
            <person name="Bi W."/>
            <person name="Wu M."/>
            <person name="Zhao G."/>
            <person name="Gong Y."/>
            <person name="Li W."/>
            <person name="Zhang P."/>
        </authorList>
    </citation>
    <scope>NUCLEOTIDE SEQUENCE [LARGE SCALE GENOMIC DNA]</scope>
    <source>
        <strain evidence="13">DYQJB</strain>
        <tissue evidence="13">Leaf</tissue>
    </source>
</reference>
<comment type="pathway">
    <text evidence="2">Lipid metabolism.</text>
</comment>
<keyword evidence="10" id="KW-0472">Membrane</keyword>
<evidence type="ECO:0000256" key="6">
    <source>
        <dbReference type="ARBA" id="ARBA00022989"/>
    </source>
</evidence>
<feature type="compositionally biased region" description="Low complexity" evidence="11">
    <location>
        <begin position="143"/>
        <end position="152"/>
    </location>
</feature>
<dbReference type="AlphaFoldDB" id="A0ABD1N1N4"/>
<name>A0ABD1N1N4_9FABA</name>
<dbReference type="InterPro" id="IPR001199">
    <property type="entry name" value="Cyt_B5-like_heme/steroid-bd"/>
</dbReference>
<evidence type="ECO:0000259" key="12">
    <source>
        <dbReference type="PROSITE" id="PS50255"/>
    </source>
</evidence>
<comment type="similarity">
    <text evidence="3">Belongs to the fatty acid desaturase type 1 family.</text>
</comment>
<evidence type="ECO:0000256" key="7">
    <source>
        <dbReference type="ARBA" id="ARBA00023002"/>
    </source>
</evidence>
<evidence type="ECO:0000256" key="8">
    <source>
        <dbReference type="ARBA" id="ARBA00023004"/>
    </source>
</evidence>
<feature type="compositionally biased region" description="Low complexity" evidence="11">
    <location>
        <begin position="8"/>
        <end position="36"/>
    </location>
</feature>
<feature type="region of interest" description="Disordered" evidence="11">
    <location>
        <begin position="1"/>
        <end position="36"/>
    </location>
</feature>
<dbReference type="GO" id="GO:0046872">
    <property type="term" value="F:metal ion binding"/>
    <property type="evidence" value="ECO:0007669"/>
    <property type="project" value="UniProtKB-KW"/>
</dbReference>
<keyword evidence="9" id="KW-0443">Lipid metabolism</keyword>
<dbReference type="Pfam" id="PF00173">
    <property type="entry name" value="Cyt-b5"/>
    <property type="match status" value="1"/>
</dbReference>
<dbReference type="GO" id="GO:0016717">
    <property type="term" value="F:oxidoreductase activity, acting on paired donors, with oxidation of a pair of donors resulting in the reduction of molecular oxygen to two molecules of water"/>
    <property type="evidence" value="ECO:0007669"/>
    <property type="project" value="UniProtKB-ARBA"/>
</dbReference>